<sequence length="38" mass="4609">MHYFSLFTSSRTSFCTYVTMIPTTMHSYAWLLTHRRSF</sequence>
<dbReference type="AlphaFoldDB" id="Q8KMU0"/>
<accession>Q8KMU0</accession>
<dbReference type="EMBL" id="AJ490170">
    <property type="protein sequence ID" value="CAD35297.1"/>
    <property type="molecule type" value="Genomic_DNA"/>
</dbReference>
<organism evidence="1">
    <name type="scientific">Enterococcus faecalis</name>
    <name type="common">Streptococcus faecalis</name>
    <dbReference type="NCBI Taxonomy" id="1351"/>
    <lineage>
        <taxon>Bacteria</taxon>
        <taxon>Bacillati</taxon>
        <taxon>Bacillota</taxon>
        <taxon>Bacilli</taxon>
        <taxon>Lactobacillales</taxon>
        <taxon>Enterococcaceae</taxon>
        <taxon>Enterococcus</taxon>
    </lineage>
</organism>
<proteinExistence type="predicted"/>
<keyword evidence="1" id="KW-0614">Plasmid</keyword>
<evidence type="ECO:0000313" key="1">
    <source>
        <dbReference type="EMBL" id="CAD35297.1"/>
    </source>
</evidence>
<geneLocation type="plasmid" evidence="1">
    <name>pEJ97-1</name>
</geneLocation>
<reference evidence="1" key="1">
    <citation type="journal article" date="2003" name="Appl. Environ. Microbiol.">
        <title>The genes coding for enterocin EJ97 production by Enterococcus faecalis EJ97 are located on a conjugative plasmid.</title>
        <authorList>
            <person name="Sanchez-Hidalgo M."/>
            <person name="Maqueda M."/>
            <person name="Galvez A."/>
            <person name="Abriousel H."/>
            <person name="Valdivia E."/>
            <person name="Martinez-Bueno M."/>
        </authorList>
    </citation>
    <scope>NUCLEOTIDE SEQUENCE</scope>
    <source>
        <plasmid evidence="1">pEJ97-1</plasmid>
    </source>
</reference>
<name>Q8KMU0_ENTFL</name>
<protein>
    <submittedName>
        <fullName evidence="1">Uncharacterized protein</fullName>
    </submittedName>
</protein>